<name>A0A1I2S3Y0_9LACO</name>
<keyword evidence="2" id="KW-1133">Transmembrane helix</keyword>
<dbReference type="GO" id="GO:0070395">
    <property type="term" value="P:lipoteichoic acid biosynthetic process"/>
    <property type="evidence" value="ECO:0007669"/>
    <property type="project" value="UniProtKB-UniRule"/>
</dbReference>
<dbReference type="EMBL" id="FOPI01000024">
    <property type="protein sequence ID" value="SFG46459.1"/>
    <property type="molecule type" value="Genomic_DNA"/>
</dbReference>
<feature type="transmembrane region" description="Helical" evidence="2">
    <location>
        <begin position="6"/>
        <end position="28"/>
    </location>
</feature>
<dbReference type="UniPathway" id="UPA00556"/>
<accession>A0A1I2S3Y0</accession>
<dbReference type="InterPro" id="IPR023896">
    <property type="entry name" value="LTA_DltD"/>
</dbReference>
<dbReference type="AlphaFoldDB" id="A0A1I2S3Y0"/>
<evidence type="ECO:0000313" key="3">
    <source>
        <dbReference type="EMBL" id="SFG46459.1"/>
    </source>
</evidence>
<dbReference type="Proteomes" id="UP000182635">
    <property type="component" value="Unassembled WGS sequence"/>
</dbReference>
<dbReference type="RefSeq" id="WP_014074097.1">
    <property type="nucleotide sequence ID" value="NZ_AYYL01000021.1"/>
</dbReference>
<keyword evidence="1 2" id="KW-0472">Membrane</keyword>
<organism evidence="3 4">
    <name type="scientific">Ligilactobacillus ruminis DSM 20403 = NBRC 102161</name>
    <dbReference type="NCBI Taxonomy" id="1423798"/>
    <lineage>
        <taxon>Bacteria</taxon>
        <taxon>Bacillati</taxon>
        <taxon>Bacillota</taxon>
        <taxon>Bacilli</taxon>
        <taxon>Lactobacillales</taxon>
        <taxon>Lactobacillaceae</taxon>
        <taxon>Ligilactobacillus</taxon>
    </lineage>
</organism>
<dbReference type="GO" id="GO:0005886">
    <property type="term" value="C:plasma membrane"/>
    <property type="evidence" value="ECO:0007669"/>
    <property type="project" value="UniProtKB-UniRule"/>
</dbReference>
<dbReference type="GeneID" id="29802878"/>
<keyword evidence="1" id="KW-1003">Cell membrane</keyword>
<dbReference type="PANTHER" id="PTHR40039">
    <property type="entry name" value="PROTEIN DLTD"/>
    <property type="match status" value="1"/>
</dbReference>
<comment type="similarity">
    <text evidence="1">Belongs to the DltD family.</text>
</comment>
<dbReference type="InterPro" id="IPR006998">
    <property type="entry name" value="DltD"/>
</dbReference>
<protein>
    <recommendedName>
        <fullName evidence="1">Protein DltD</fullName>
    </recommendedName>
</protein>
<evidence type="ECO:0000256" key="2">
    <source>
        <dbReference type="SAM" id="Phobius"/>
    </source>
</evidence>
<comment type="pathway">
    <text evidence="1">Cell wall biogenesis; lipoteichoic acid biosynthesis.</text>
</comment>
<evidence type="ECO:0000313" key="4">
    <source>
        <dbReference type="Proteomes" id="UP000182635"/>
    </source>
</evidence>
<proteinExistence type="inferred from homology"/>
<gene>
    <name evidence="3" type="ORF">SAMN02910432_01477</name>
</gene>
<evidence type="ECO:0000256" key="1">
    <source>
        <dbReference type="PIRNR" id="PIRNR021438"/>
    </source>
</evidence>
<dbReference type="OrthoDB" id="1700484at2"/>
<keyword evidence="2" id="KW-0812">Transmembrane</keyword>
<sequence>MKKELFKIFGPLICAFLLLGIFLGLPLFNRGKISKEKMREISYSQSTNIFKGRYVKNQAFSGKYVPFFGSSELSRLDALHPSILAEKYHRNYQPFLLGNAGSQSLAHFYSMQPVNSALHGKKAVFIISPQWFVKDGTNAEAFSLYYSNLEGVNWILNSKDSRATRYAASRLLAMPTGSSDELMKMALKKKEKGKPLGKTLRWYLEYRRNALENEDHLFSMFKLNDRTQKVDRAMKKLPERYSVGKLDAVATKLGENATGNNPFDVSKKFWNKRLKGSYKELKGKQADYDYTQSPEFADFQLVLQQFKDNNMDVMFIIPPVNRKWMEYTGLSQKMLDRFDKKIIYQLHSQGFNNICDMTNVKEEPYFMQDTIHLGWRGWLAADTYISPFMASKFEAPHYKMNDMFYSKGWQNLSGSGIDDLK</sequence>
<dbReference type="PANTHER" id="PTHR40039:SF1">
    <property type="entry name" value="PROTEIN DLTD"/>
    <property type="match status" value="1"/>
</dbReference>
<dbReference type="NCBIfam" id="TIGR04092">
    <property type="entry name" value="LTA_DltD"/>
    <property type="match status" value="1"/>
</dbReference>
<dbReference type="Pfam" id="PF04914">
    <property type="entry name" value="DltD"/>
    <property type="match status" value="1"/>
</dbReference>
<dbReference type="PIRSF" id="PIRSF021438">
    <property type="entry name" value="DltD"/>
    <property type="match status" value="1"/>
</dbReference>
<reference evidence="4" key="1">
    <citation type="submission" date="2016-10" db="EMBL/GenBank/DDBJ databases">
        <authorList>
            <person name="Varghese N."/>
            <person name="Submissions S."/>
        </authorList>
    </citation>
    <scope>NUCLEOTIDE SEQUENCE [LARGE SCALE GENOMIC DNA]</scope>
    <source>
        <strain evidence="4">DSM 20403</strain>
    </source>
</reference>